<keyword evidence="3" id="KW-1185">Reference proteome</keyword>
<proteinExistence type="predicted"/>
<feature type="compositionally biased region" description="Basic and acidic residues" evidence="1">
    <location>
        <begin position="80"/>
        <end position="98"/>
    </location>
</feature>
<feature type="compositionally biased region" description="Basic residues" evidence="1">
    <location>
        <begin position="70"/>
        <end position="79"/>
    </location>
</feature>
<accession>A0A136J2X8</accession>
<feature type="compositionally biased region" description="Basic and acidic residues" evidence="1">
    <location>
        <begin position="132"/>
        <end position="152"/>
    </location>
</feature>
<evidence type="ECO:0000256" key="1">
    <source>
        <dbReference type="SAM" id="MobiDB-lite"/>
    </source>
</evidence>
<evidence type="ECO:0000313" key="2">
    <source>
        <dbReference type="EMBL" id="KXJ91502.1"/>
    </source>
</evidence>
<organism evidence="2 3">
    <name type="scientific">Microdochium bolleyi</name>
    <dbReference type="NCBI Taxonomy" id="196109"/>
    <lineage>
        <taxon>Eukaryota</taxon>
        <taxon>Fungi</taxon>
        <taxon>Dikarya</taxon>
        <taxon>Ascomycota</taxon>
        <taxon>Pezizomycotina</taxon>
        <taxon>Sordariomycetes</taxon>
        <taxon>Xylariomycetidae</taxon>
        <taxon>Xylariales</taxon>
        <taxon>Microdochiaceae</taxon>
        <taxon>Microdochium</taxon>
    </lineage>
</organism>
<feature type="region of interest" description="Disordered" evidence="1">
    <location>
        <begin position="25"/>
        <end position="152"/>
    </location>
</feature>
<dbReference type="EMBL" id="KQ964250">
    <property type="protein sequence ID" value="KXJ91502.1"/>
    <property type="molecule type" value="Genomic_DNA"/>
</dbReference>
<dbReference type="AlphaFoldDB" id="A0A136J2X8"/>
<dbReference type="InParanoid" id="A0A136J2X8"/>
<evidence type="ECO:0000313" key="3">
    <source>
        <dbReference type="Proteomes" id="UP000070501"/>
    </source>
</evidence>
<feature type="compositionally biased region" description="Basic and acidic residues" evidence="1">
    <location>
        <begin position="37"/>
        <end position="48"/>
    </location>
</feature>
<gene>
    <name evidence="2" type="ORF">Micbo1qcDRAFT_163254</name>
</gene>
<reference evidence="3" key="1">
    <citation type="submission" date="2016-02" db="EMBL/GenBank/DDBJ databases">
        <title>Draft genome sequence of Microdochium bolleyi, a fungal endophyte of beachgrass.</title>
        <authorList>
            <consortium name="DOE Joint Genome Institute"/>
            <person name="David A.S."/>
            <person name="May G."/>
            <person name="Haridas S."/>
            <person name="Lim J."/>
            <person name="Wang M."/>
            <person name="Labutti K."/>
            <person name="Lipzen A."/>
            <person name="Barry K."/>
            <person name="Grigoriev I.V."/>
        </authorList>
    </citation>
    <scope>NUCLEOTIDE SEQUENCE [LARGE SCALE GENOMIC DNA]</scope>
    <source>
        <strain evidence="3">J235TASD1</strain>
    </source>
</reference>
<protein>
    <submittedName>
        <fullName evidence="2">Uncharacterized protein</fullName>
    </submittedName>
</protein>
<name>A0A136J2X8_9PEZI</name>
<feature type="non-terminal residue" evidence="2">
    <location>
        <position position="152"/>
    </location>
</feature>
<dbReference type="Proteomes" id="UP000070501">
    <property type="component" value="Unassembled WGS sequence"/>
</dbReference>
<sequence length="152" mass="16922">MAVCRRHLLPPVRRHQERRRLSAQLLPAGGAHLRSRAHQDPERPHHEPVTTIRPLPAAHGELPRLCAQPRGRRCRHEPRQHHEELRDPGRAGGLREDAPAGQEGRPGRQAGGRDVHTRPDTAGGQVPVGQSGDRREDERGPESTTWGDHHGS</sequence>